<name>A0A9W6IJR3_9PROT</name>
<accession>A0A9W6IJR3</accession>
<evidence type="ECO:0000313" key="2">
    <source>
        <dbReference type="EMBL" id="GLK51173.1"/>
    </source>
</evidence>
<protein>
    <submittedName>
        <fullName evidence="2">Transcriptional regulator</fullName>
    </submittedName>
</protein>
<dbReference type="EMBL" id="BSFE01000002">
    <property type="protein sequence ID" value="GLK51173.1"/>
    <property type="molecule type" value="Genomic_DNA"/>
</dbReference>
<evidence type="ECO:0000259" key="1">
    <source>
        <dbReference type="PROSITE" id="PS50943"/>
    </source>
</evidence>
<organism evidence="2 3">
    <name type="scientific">Maricaulis virginensis</name>
    <dbReference type="NCBI Taxonomy" id="144022"/>
    <lineage>
        <taxon>Bacteria</taxon>
        <taxon>Pseudomonadati</taxon>
        <taxon>Pseudomonadota</taxon>
        <taxon>Alphaproteobacteria</taxon>
        <taxon>Maricaulales</taxon>
        <taxon>Maricaulaceae</taxon>
        <taxon>Maricaulis</taxon>
    </lineage>
</organism>
<sequence>MSLRDPQYRAAIDLLSAARRRSGVTQAQLADSLGKPQSFVSKFERFERRLDIAEYVRIANAVGLDPDEGCRALRWTGSAQ</sequence>
<proteinExistence type="predicted"/>
<dbReference type="CDD" id="cd00093">
    <property type="entry name" value="HTH_XRE"/>
    <property type="match status" value="1"/>
</dbReference>
<evidence type="ECO:0000313" key="3">
    <source>
        <dbReference type="Proteomes" id="UP001143486"/>
    </source>
</evidence>
<dbReference type="AlphaFoldDB" id="A0A9W6IJR3"/>
<dbReference type="SUPFAM" id="SSF47413">
    <property type="entry name" value="lambda repressor-like DNA-binding domains"/>
    <property type="match status" value="1"/>
</dbReference>
<dbReference type="RefSeq" id="WP_271185565.1">
    <property type="nucleotide sequence ID" value="NZ_BSFE01000002.1"/>
</dbReference>
<dbReference type="PROSITE" id="PS50943">
    <property type="entry name" value="HTH_CROC1"/>
    <property type="match status" value="1"/>
</dbReference>
<keyword evidence="3" id="KW-1185">Reference proteome</keyword>
<dbReference type="InterPro" id="IPR010982">
    <property type="entry name" value="Lambda_DNA-bd_dom_sf"/>
</dbReference>
<gene>
    <name evidence="2" type="ORF">GCM10017621_06810</name>
</gene>
<reference evidence="2" key="1">
    <citation type="journal article" date="2014" name="Int. J. Syst. Evol. Microbiol.">
        <title>Complete genome sequence of Corynebacterium casei LMG S-19264T (=DSM 44701T), isolated from a smear-ripened cheese.</title>
        <authorList>
            <consortium name="US DOE Joint Genome Institute (JGI-PGF)"/>
            <person name="Walter F."/>
            <person name="Albersmeier A."/>
            <person name="Kalinowski J."/>
            <person name="Ruckert C."/>
        </authorList>
    </citation>
    <scope>NUCLEOTIDE SEQUENCE</scope>
    <source>
        <strain evidence="2">VKM B-1513</strain>
    </source>
</reference>
<dbReference type="Pfam" id="PF01381">
    <property type="entry name" value="HTH_3"/>
    <property type="match status" value="1"/>
</dbReference>
<feature type="domain" description="HTH cro/C1-type" evidence="1">
    <location>
        <begin position="15"/>
        <end position="69"/>
    </location>
</feature>
<dbReference type="GO" id="GO:0003677">
    <property type="term" value="F:DNA binding"/>
    <property type="evidence" value="ECO:0007669"/>
    <property type="project" value="InterPro"/>
</dbReference>
<reference evidence="2" key="2">
    <citation type="submission" date="2023-01" db="EMBL/GenBank/DDBJ databases">
        <authorList>
            <person name="Sun Q."/>
            <person name="Evtushenko L."/>
        </authorList>
    </citation>
    <scope>NUCLEOTIDE SEQUENCE</scope>
    <source>
        <strain evidence="2">VKM B-1513</strain>
    </source>
</reference>
<dbReference type="Proteomes" id="UP001143486">
    <property type="component" value="Unassembled WGS sequence"/>
</dbReference>
<dbReference type="SMART" id="SM00530">
    <property type="entry name" value="HTH_XRE"/>
    <property type="match status" value="1"/>
</dbReference>
<dbReference type="InterPro" id="IPR001387">
    <property type="entry name" value="Cro/C1-type_HTH"/>
</dbReference>
<dbReference type="Gene3D" id="1.10.260.40">
    <property type="entry name" value="lambda repressor-like DNA-binding domains"/>
    <property type="match status" value="1"/>
</dbReference>
<comment type="caution">
    <text evidence="2">The sequence shown here is derived from an EMBL/GenBank/DDBJ whole genome shotgun (WGS) entry which is preliminary data.</text>
</comment>